<dbReference type="EMBL" id="LAZR01015405">
    <property type="protein sequence ID" value="KKM13317.1"/>
    <property type="molecule type" value="Genomic_DNA"/>
</dbReference>
<dbReference type="AlphaFoldDB" id="A0A0F9HDP2"/>
<accession>A0A0F9HDP2</accession>
<organism evidence="1">
    <name type="scientific">marine sediment metagenome</name>
    <dbReference type="NCBI Taxonomy" id="412755"/>
    <lineage>
        <taxon>unclassified sequences</taxon>
        <taxon>metagenomes</taxon>
        <taxon>ecological metagenomes</taxon>
    </lineage>
</organism>
<sequence>MTRKGYASELRAKEELIKEFGSDNVIKVAIGGAQDFIIVQKGKLLKVVEVKECHQKKYYPQPREKGQRVRMIAFCLEHGASLEIWIRYPQRQEWSKEVVLL</sequence>
<comment type="caution">
    <text evidence="1">The sequence shown here is derived from an EMBL/GenBank/DDBJ whole genome shotgun (WGS) entry which is preliminary data.</text>
</comment>
<gene>
    <name evidence="1" type="ORF">LCGC14_1717400</name>
</gene>
<proteinExistence type="predicted"/>
<evidence type="ECO:0008006" key="2">
    <source>
        <dbReference type="Google" id="ProtNLM"/>
    </source>
</evidence>
<name>A0A0F9HDP2_9ZZZZ</name>
<protein>
    <recommendedName>
        <fullName evidence="2">VRR-NUC domain-containing protein</fullName>
    </recommendedName>
</protein>
<reference evidence="1" key="1">
    <citation type="journal article" date="2015" name="Nature">
        <title>Complex archaea that bridge the gap between prokaryotes and eukaryotes.</title>
        <authorList>
            <person name="Spang A."/>
            <person name="Saw J.H."/>
            <person name="Jorgensen S.L."/>
            <person name="Zaremba-Niedzwiedzka K."/>
            <person name="Martijn J."/>
            <person name="Lind A.E."/>
            <person name="van Eijk R."/>
            <person name="Schleper C."/>
            <person name="Guy L."/>
            <person name="Ettema T.J."/>
        </authorList>
    </citation>
    <scope>NUCLEOTIDE SEQUENCE</scope>
</reference>
<evidence type="ECO:0000313" key="1">
    <source>
        <dbReference type="EMBL" id="KKM13317.1"/>
    </source>
</evidence>